<comment type="caution">
    <text evidence="3">The sequence shown here is derived from an EMBL/GenBank/DDBJ whole genome shotgun (WGS) entry which is preliminary data.</text>
</comment>
<dbReference type="Gene3D" id="2.30.30.140">
    <property type="match status" value="1"/>
</dbReference>
<proteinExistence type="predicted"/>
<dbReference type="CDD" id="cd05834">
    <property type="entry name" value="PWWP_HRP"/>
    <property type="match status" value="1"/>
</dbReference>
<dbReference type="OrthoDB" id="62853at2759"/>
<feature type="compositionally biased region" description="Polar residues" evidence="1">
    <location>
        <begin position="267"/>
        <end position="276"/>
    </location>
</feature>
<sequence length="417" mass="46602">MARKFSPGDICFAKVRGYPAWPARVETVPDASASSKAQKYNVFFFGTYETAVCKLEDLFPYEENKEKFGKPQKRRKGFNEALWEIENDPQLTFKKTQAQSAPAKVQSTPTPVPAKEETDSEAEGMLVIDEAPTPKVFLKQKAAQSPAVELASSTPVIALDQKRKATKRKREDEGGWSESEEPEGKVRRMSRGNAATVRRQSAQARPVSSPAVERQETSPQEAERVSRSGRKIKPRRFADEEEGAPQANLGLDGSELPEGEGVPPSPSTLSQQTQIATVPPRKVSSLGRRPSRGTPAENELEKKEKAYNKENEKSDAMEEPASEEDAPTSRSSGKGCRVMRTDNPRGRPGPYEPQDRARIRWETAVVKNALSLKTLNEDTDKLPEHIRKDLEERISSKENDKENFKKLRIVKIKQETL</sequence>
<keyword evidence="4" id="KW-1185">Reference proteome</keyword>
<feature type="region of interest" description="Disordered" evidence="1">
    <location>
        <begin position="95"/>
        <end position="123"/>
    </location>
</feature>
<dbReference type="Pfam" id="PF00855">
    <property type="entry name" value="PWWP"/>
    <property type="match status" value="1"/>
</dbReference>
<feature type="domain" description="PWWP" evidence="2">
    <location>
        <begin position="7"/>
        <end position="64"/>
    </location>
</feature>
<reference evidence="3" key="2">
    <citation type="submission" date="2017-10" db="EMBL/GenBank/DDBJ databases">
        <title>Ladona fulva Genome sequencing and assembly.</title>
        <authorList>
            <person name="Murali S."/>
            <person name="Richards S."/>
            <person name="Bandaranaike D."/>
            <person name="Bellair M."/>
            <person name="Blankenburg K."/>
            <person name="Chao H."/>
            <person name="Dinh H."/>
            <person name="Doddapaneni H."/>
            <person name="Dugan-Rocha S."/>
            <person name="Elkadiri S."/>
            <person name="Gnanaolivu R."/>
            <person name="Hernandez B."/>
            <person name="Skinner E."/>
            <person name="Javaid M."/>
            <person name="Lee S."/>
            <person name="Li M."/>
            <person name="Ming W."/>
            <person name="Munidasa M."/>
            <person name="Muniz J."/>
            <person name="Nguyen L."/>
            <person name="Hughes D."/>
            <person name="Osuji N."/>
            <person name="Pu L.-L."/>
            <person name="Puazo M."/>
            <person name="Qu C."/>
            <person name="Quiroz J."/>
            <person name="Raj R."/>
            <person name="Weissenberger G."/>
            <person name="Xin Y."/>
            <person name="Zou X."/>
            <person name="Han Y."/>
            <person name="Worley K."/>
            <person name="Muzny D."/>
            <person name="Gibbs R."/>
        </authorList>
    </citation>
    <scope>NUCLEOTIDE SEQUENCE</scope>
    <source>
        <strain evidence="3">Sampled in the wild</strain>
    </source>
</reference>
<dbReference type="PANTHER" id="PTHR12550:SF70">
    <property type="entry name" value="JIL-1 ANCHORING AND STABILIZING PROTEIN, ISOFORM A"/>
    <property type="match status" value="1"/>
</dbReference>
<feature type="region of interest" description="Disordered" evidence="1">
    <location>
        <begin position="139"/>
        <end position="356"/>
    </location>
</feature>
<evidence type="ECO:0000313" key="4">
    <source>
        <dbReference type="Proteomes" id="UP000792457"/>
    </source>
</evidence>
<protein>
    <recommendedName>
        <fullName evidence="2">PWWP domain-containing protein</fullName>
    </recommendedName>
</protein>
<evidence type="ECO:0000313" key="3">
    <source>
        <dbReference type="EMBL" id="KAG8222947.1"/>
    </source>
</evidence>
<dbReference type="PANTHER" id="PTHR12550">
    <property type="entry name" value="HEPATOMA-DERIVED GROWTH FACTOR-RELATED"/>
    <property type="match status" value="1"/>
</dbReference>
<dbReference type="Proteomes" id="UP000792457">
    <property type="component" value="Unassembled WGS sequence"/>
</dbReference>
<organism evidence="3 4">
    <name type="scientific">Ladona fulva</name>
    <name type="common">Scarce chaser dragonfly</name>
    <name type="synonym">Libellula fulva</name>
    <dbReference type="NCBI Taxonomy" id="123851"/>
    <lineage>
        <taxon>Eukaryota</taxon>
        <taxon>Metazoa</taxon>
        <taxon>Ecdysozoa</taxon>
        <taxon>Arthropoda</taxon>
        <taxon>Hexapoda</taxon>
        <taxon>Insecta</taxon>
        <taxon>Pterygota</taxon>
        <taxon>Palaeoptera</taxon>
        <taxon>Odonata</taxon>
        <taxon>Epiprocta</taxon>
        <taxon>Anisoptera</taxon>
        <taxon>Libelluloidea</taxon>
        <taxon>Libellulidae</taxon>
        <taxon>Ladona</taxon>
    </lineage>
</organism>
<dbReference type="PROSITE" id="PS50812">
    <property type="entry name" value="PWWP"/>
    <property type="match status" value="1"/>
</dbReference>
<accession>A0A8K0JUJ9</accession>
<gene>
    <name evidence="3" type="ORF">J437_LFUL000242</name>
</gene>
<dbReference type="SUPFAM" id="SSF63748">
    <property type="entry name" value="Tudor/PWWP/MBT"/>
    <property type="match status" value="1"/>
</dbReference>
<feature type="compositionally biased region" description="Acidic residues" evidence="1">
    <location>
        <begin position="317"/>
        <end position="326"/>
    </location>
</feature>
<dbReference type="SMART" id="SM00293">
    <property type="entry name" value="PWWP"/>
    <property type="match status" value="1"/>
</dbReference>
<evidence type="ECO:0000259" key="2">
    <source>
        <dbReference type="PROSITE" id="PS50812"/>
    </source>
</evidence>
<evidence type="ECO:0000256" key="1">
    <source>
        <dbReference type="SAM" id="MobiDB-lite"/>
    </source>
</evidence>
<feature type="compositionally biased region" description="Basic and acidic residues" evidence="1">
    <location>
        <begin position="299"/>
        <end position="316"/>
    </location>
</feature>
<dbReference type="EMBL" id="KZ308147">
    <property type="protein sequence ID" value="KAG8222947.1"/>
    <property type="molecule type" value="Genomic_DNA"/>
</dbReference>
<dbReference type="AlphaFoldDB" id="A0A8K0JUJ9"/>
<feature type="compositionally biased region" description="Basic and acidic residues" evidence="1">
    <location>
        <begin position="213"/>
        <end position="226"/>
    </location>
</feature>
<name>A0A8K0JUJ9_LADFU</name>
<reference evidence="3" key="1">
    <citation type="submission" date="2013-04" db="EMBL/GenBank/DDBJ databases">
        <authorList>
            <person name="Qu J."/>
            <person name="Murali S.C."/>
            <person name="Bandaranaike D."/>
            <person name="Bellair M."/>
            <person name="Blankenburg K."/>
            <person name="Chao H."/>
            <person name="Dinh H."/>
            <person name="Doddapaneni H."/>
            <person name="Downs B."/>
            <person name="Dugan-Rocha S."/>
            <person name="Elkadiri S."/>
            <person name="Gnanaolivu R.D."/>
            <person name="Hernandez B."/>
            <person name="Javaid M."/>
            <person name="Jayaseelan J.C."/>
            <person name="Lee S."/>
            <person name="Li M."/>
            <person name="Ming W."/>
            <person name="Munidasa M."/>
            <person name="Muniz J."/>
            <person name="Nguyen L."/>
            <person name="Ongeri F."/>
            <person name="Osuji N."/>
            <person name="Pu L.-L."/>
            <person name="Puazo M."/>
            <person name="Qu C."/>
            <person name="Quiroz J."/>
            <person name="Raj R."/>
            <person name="Weissenberger G."/>
            <person name="Xin Y."/>
            <person name="Zou X."/>
            <person name="Han Y."/>
            <person name="Richards S."/>
            <person name="Worley K."/>
            <person name="Muzny D."/>
            <person name="Gibbs R."/>
        </authorList>
    </citation>
    <scope>NUCLEOTIDE SEQUENCE</scope>
    <source>
        <strain evidence="3">Sampled in the wild</strain>
    </source>
</reference>
<feature type="non-terminal residue" evidence="3">
    <location>
        <position position="1"/>
    </location>
</feature>
<dbReference type="FunFam" id="2.30.30.140:FF:000017">
    <property type="entry name" value="hepatoma-derived growth factor isoform X1"/>
    <property type="match status" value="1"/>
</dbReference>
<dbReference type="InterPro" id="IPR000313">
    <property type="entry name" value="PWWP_dom"/>
</dbReference>
<feature type="compositionally biased region" description="Polar residues" evidence="1">
    <location>
        <begin position="95"/>
        <end position="109"/>
    </location>
</feature>